<dbReference type="OrthoDB" id="8419862at2"/>
<dbReference type="AlphaFoldDB" id="A0A1M5DSV4"/>
<proteinExistence type="predicted"/>
<gene>
    <name evidence="3" type="ORF">SAMN02745148_03322</name>
</gene>
<evidence type="ECO:0000313" key="3">
    <source>
        <dbReference type="EMBL" id="SHF70118.1"/>
    </source>
</evidence>
<accession>A0A1M5DSV4</accession>
<feature type="transmembrane region" description="Helical" evidence="1">
    <location>
        <begin position="131"/>
        <end position="150"/>
    </location>
</feature>
<dbReference type="RefSeq" id="WP_072824908.1">
    <property type="nucleotide sequence ID" value="NZ_FQUJ01000019.1"/>
</dbReference>
<organism evidence="3 4">
    <name type="scientific">Modicisalibacter ilicicola DSM 19980</name>
    <dbReference type="NCBI Taxonomy" id="1121942"/>
    <lineage>
        <taxon>Bacteria</taxon>
        <taxon>Pseudomonadati</taxon>
        <taxon>Pseudomonadota</taxon>
        <taxon>Gammaproteobacteria</taxon>
        <taxon>Oceanospirillales</taxon>
        <taxon>Halomonadaceae</taxon>
        <taxon>Modicisalibacter</taxon>
    </lineage>
</organism>
<dbReference type="Pfam" id="PF05425">
    <property type="entry name" value="CopD"/>
    <property type="match status" value="1"/>
</dbReference>
<sequence length="151" mass="16870">MAIAISLHLLAAVVWVGGMFFAYMALRPVAGSLLERPMRLTLWSQVFRRFFPWVWVSIVVLLATGYWMIFAAYGGMANVGWHVHAMLGLGIVMMLIFAHLYFAPFKRLKKAVSEQTWSDGGVQLNRIRLTIAINLALGLLVTVIGSAGRYL</sequence>
<evidence type="ECO:0000313" key="4">
    <source>
        <dbReference type="Proteomes" id="UP000184346"/>
    </source>
</evidence>
<dbReference type="Proteomes" id="UP000184346">
    <property type="component" value="Unassembled WGS sequence"/>
</dbReference>
<feature type="transmembrane region" description="Helical" evidence="1">
    <location>
        <begin position="50"/>
        <end position="69"/>
    </location>
</feature>
<evidence type="ECO:0000259" key="2">
    <source>
        <dbReference type="Pfam" id="PF05425"/>
    </source>
</evidence>
<name>A0A1M5DSV4_9GAMM</name>
<feature type="domain" description="Copper resistance protein D" evidence="2">
    <location>
        <begin position="45"/>
        <end position="145"/>
    </location>
</feature>
<keyword evidence="1" id="KW-1133">Transmembrane helix</keyword>
<dbReference type="InterPro" id="IPR008457">
    <property type="entry name" value="Cu-R_CopD_dom"/>
</dbReference>
<dbReference type="EMBL" id="FQUJ01000019">
    <property type="protein sequence ID" value="SHF70118.1"/>
    <property type="molecule type" value="Genomic_DNA"/>
</dbReference>
<evidence type="ECO:0000256" key="1">
    <source>
        <dbReference type="SAM" id="Phobius"/>
    </source>
</evidence>
<dbReference type="GO" id="GO:0016020">
    <property type="term" value="C:membrane"/>
    <property type="evidence" value="ECO:0007669"/>
    <property type="project" value="InterPro"/>
</dbReference>
<reference evidence="3 4" key="1">
    <citation type="submission" date="2016-11" db="EMBL/GenBank/DDBJ databases">
        <authorList>
            <person name="Jaros S."/>
            <person name="Januszkiewicz K."/>
            <person name="Wedrychowicz H."/>
        </authorList>
    </citation>
    <scope>NUCLEOTIDE SEQUENCE [LARGE SCALE GENOMIC DNA]</scope>
    <source>
        <strain evidence="3 4">DSM 19980</strain>
    </source>
</reference>
<protein>
    <submittedName>
        <fullName evidence="3">Uncharacterized membrane protein</fullName>
    </submittedName>
</protein>
<keyword evidence="1" id="KW-0812">Transmembrane</keyword>
<keyword evidence="4" id="KW-1185">Reference proteome</keyword>
<feature type="transmembrane region" description="Helical" evidence="1">
    <location>
        <begin position="81"/>
        <end position="102"/>
    </location>
</feature>
<dbReference type="STRING" id="1121942.SAMN02745148_03322"/>
<keyword evidence="1" id="KW-0472">Membrane</keyword>
<feature type="transmembrane region" description="Helical" evidence="1">
    <location>
        <begin position="6"/>
        <end position="29"/>
    </location>
</feature>